<evidence type="ECO:0000313" key="3">
    <source>
        <dbReference type="Proteomes" id="UP000015101"/>
    </source>
</evidence>
<dbReference type="RefSeq" id="XP_009028271.1">
    <property type="nucleotide sequence ID" value="XM_009030023.1"/>
</dbReference>
<keyword evidence="3" id="KW-1185">Reference proteome</keyword>
<dbReference type="EnsemblMetazoa" id="HelroT180726">
    <property type="protein sequence ID" value="HelroP180726"/>
    <property type="gene ID" value="HelroG180726"/>
</dbReference>
<dbReference type="EMBL" id="KB097599">
    <property type="protein sequence ID" value="ESN93634.1"/>
    <property type="molecule type" value="Genomic_DNA"/>
</dbReference>
<reference evidence="2" key="3">
    <citation type="submission" date="2015-06" db="UniProtKB">
        <authorList>
            <consortium name="EnsemblMetazoa"/>
        </authorList>
    </citation>
    <scope>IDENTIFICATION</scope>
</reference>
<accession>T1FG75</accession>
<dbReference type="KEGG" id="hro:HELRODRAFT_180726"/>
<dbReference type="EMBL" id="AMQM01007346">
    <property type="status" value="NOT_ANNOTATED_CDS"/>
    <property type="molecule type" value="Genomic_DNA"/>
</dbReference>
<dbReference type="CTD" id="20207824"/>
<dbReference type="AlphaFoldDB" id="T1FG75"/>
<reference evidence="3" key="1">
    <citation type="submission" date="2012-12" db="EMBL/GenBank/DDBJ databases">
        <authorList>
            <person name="Hellsten U."/>
            <person name="Grimwood J."/>
            <person name="Chapman J.A."/>
            <person name="Shapiro H."/>
            <person name="Aerts A."/>
            <person name="Otillar R.P."/>
            <person name="Terry A.Y."/>
            <person name="Boore J.L."/>
            <person name="Simakov O."/>
            <person name="Marletaz F."/>
            <person name="Cho S.-J."/>
            <person name="Edsinger-Gonzales E."/>
            <person name="Havlak P."/>
            <person name="Kuo D.-H."/>
            <person name="Larsson T."/>
            <person name="Lv J."/>
            <person name="Arendt D."/>
            <person name="Savage R."/>
            <person name="Osoegawa K."/>
            <person name="de Jong P."/>
            <person name="Lindberg D.R."/>
            <person name="Seaver E.C."/>
            <person name="Weisblat D.A."/>
            <person name="Putnam N.H."/>
            <person name="Grigoriev I.V."/>
            <person name="Rokhsar D.S."/>
        </authorList>
    </citation>
    <scope>NUCLEOTIDE SEQUENCE</scope>
</reference>
<proteinExistence type="predicted"/>
<evidence type="ECO:0000313" key="2">
    <source>
        <dbReference type="EnsemblMetazoa" id="HelroP180726"/>
    </source>
</evidence>
<dbReference type="GeneID" id="20207824"/>
<evidence type="ECO:0000313" key="1">
    <source>
        <dbReference type="EMBL" id="ESN93634.1"/>
    </source>
</evidence>
<gene>
    <name evidence="2" type="primary">20207824</name>
    <name evidence="1" type="ORF">HELRODRAFT_180726</name>
</gene>
<reference evidence="1 3" key="2">
    <citation type="journal article" date="2013" name="Nature">
        <title>Insights into bilaterian evolution from three spiralian genomes.</title>
        <authorList>
            <person name="Simakov O."/>
            <person name="Marletaz F."/>
            <person name="Cho S.J."/>
            <person name="Edsinger-Gonzales E."/>
            <person name="Havlak P."/>
            <person name="Hellsten U."/>
            <person name="Kuo D.H."/>
            <person name="Larsson T."/>
            <person name="Lv J."/>
            <person name="Arendt D."/>
            <person name="Savage R."/>
            <person name="Osoegawa K."/>
            <person name="de Jong P."/>
            <person name="Grimwood J."/>
            <person name="Chapman J.A."/>
            <person name="Shapiro H."/>
            <person name="Aerts A."/>
            <person name="Otillar R.P."/>
            <person name="Terry A.Y."/>
            <person name="Boore J.L."/>
            <person name="Grigoriev I.V."/>
            <person name="Lindberg D.R."/>
            <person name="Seaver E.C."/>
            <person name="Weisblat D.A."/>
            <person name="Putnam N.H."/>
            <person name="Rokhsar D.S."/>
        </authorList>
    </citation>
    <scope>NUCLEOTIDE SEQUENCE</scope>
</reference>
<dbReference type="InParanoid" id="T1FG75"/>
<dbReference type="Proteomes" id="UP000015101">
    <property type="component" value="Unassembled WGS sequence"/>
</dbReference>
<name>T1FG75_HELRO</name>
<organism evidence="2 3">
    <name type="scientific">Helobdella robusta</name>
    <name type="common">Californian leech</name>
    <dbReference type="NCBI Taxonomy" id="6412"/>
    <lineage>
        <taxon>Eukaryota</taxon>
        <taxon>Metazoa</taxon>
        <taxon>Spiralia</taxon>
        <taxon>Lophotrochozoa</taxon>
        <taxon>Annelida</taxon>
        <taxon>Clitellata</taxon>
        <taxon>Hirudinea</taxon>
        <taxon>Rhynchobdellida</taxon>
        <taxon>Glossiphoniidae</taxon>
        <taxon>Helobdella</taxon>
    </lineage>
</organism>
<dbReference type="HOGENOM" id="CLU_2186793_0_0_1"/>
<sequence>MDIKAVHEMISVNVELFTLVYMNSCMERLRHKHRRTNVSFTCLTPLNIKSADRRQPLLWPSKCPEFNLTPNQYAKKALPVIGWSGRPSWFLRSLPRCSWVQNFFFYSYV</sequence>
<protein>
    <submittedName>
        <fullName evidence="1 2">Uncharacterized protein</fullName>
    </submittedName>
</protein>